<organism evidence="2 3">
    <name type="scientific">Neocallimastix californiae</name>
    <dbReference type="NCBI Taxonomy" id="1754190"/>
    <lineage>
        <taxon>Eukaryota</taxon>
        <taxon>Fungi</taxon>
        <taxon>Fungi incertae sedis</taxon>
        <taxon>Chytridiomycota</taxon>
        <taxon>Chytridiomycota incertae sedis</taxon>
        <taxon>Neocallimastigomycetes</taxon>
        <taxon>Neocallimastigales</taxon>
        <taxon>Neocallimastigaceae</taxon>
        <taxon>Neocallimastix</taxon>
    </lineage>
</organism>
<feature type="signal peptide" evidence="1">
    <location>
        <begin position="1"/>
        <end position="21"/>
    </location>
</feature>
<sequence>MYLNNLKIIFVFVTFIIEILSFPIKDKEDDVFGEDRDTFSTNVINFLMDTYSKNSFYRDEKNIFYEFKDNEYNNNNNYVEYEYEDYYYRPQEDMEFSEEEKQFMENYLQKCKENKYEKSEFCEITDEKAYDFESYVKYDTKNNQWPWERHMISL</sequence>
<evidence type="ECO:0000313" key="3">
    <source>
        <dbReference type="Proteomes" id="UP000193920"/>
    </source>
</evidence>
<protein>
    <submittedName>
        <fullName evidence="2">Uncharacterized protein</fullName>
    </submittedName>
</protein>
<feature type="chain" id="PRO_5013367894" evidence="1">
    <location>
        <begin position="22"/>
        <end position="154"/>
    </location>
</feature>
<comment type="caution">
    <text evidence="2">The sequence shown here is derived from an EMBL/GenBank/DDBJ whole genome shotgun (WGS) entry which is preliminary data.</text>
</comment>
<accession>A0A1Y2EGW1</accession>
<evidence type="ECO:0000256" key="1">
    <source>
        <dbReference type="SAM" id="SignalP"/>
    </source>
</evidence>
<dbReference type="EMBL" id="MCOG01000041">
    <property type="protein sequence ID" value="ORY70812.1"/>
    <property type="molecule type" value="Genomic_DNA"/>
</dbReference>
<dbReference type="Proteomes" id="UP000193920">
    <property type="component" value="Unassembled WGS sequence"/>
</dbReference>
<name>A0A1Y2EGW1_9FUNG</name>
<evidence type="ECO:0000313" key="2">
    <source>
        <dbReference type="EMBL" id="ORY70812.1"/>
    </source>
</evidence>
<reference evidence="2 3" key="1">
    <citation type="submission" date="2016-08" db="EMBL/GenBank/DDBJ databases">
        <title>A Parts List for Fungal Cellulosomes Revealed by Comparative Genomics.</title>
        <authorList>
            <consortium name="DOE Joint Genome Institute"/>
            <person name="Haitjema C.H."/>
            <person name="Gilmore S.P."/>
            <person name="Henske J.K."/>
            <person name="Solomon K.V."/>
            <person name="De Groot R."/>
            <person name="Kuo A."/>
            <person name="Mondo S.J."/>
            <person name="Salamov A.A."/>
            <person name="Labutti K."/>
            <person name="Zhao Z."/>
            <person name="Chiniquy J."/>
            <person name="Barry K."/>
            <person name="Brewer H.M."/>
            <person name="Purvine S.O."/>
            <person name="Wright A.T."/>
            <person name="Boxma B."/>
            <person name="Van Alen T."/>
            <person name="Hackstein J.H."/>
            <person name="Baker S.E."/>
            <person name="Grigoriev I.V."/>
            <person name="O'Malley M.A."/>
        </authorList>
    </citation>
    <scope>NUCLEOTIDE SEQUENCE [LARGE SCALE GENOMIC DNA]</scope>
    <source>
        <strain evidence="2 3">G1</strain>
    </source>
</reference>
<dbReference type="AlphaFoldDB" id="A0A1Y2EGW1"/>
<gene>
    <name evidence="2" type="ORF">LY90DRAFT_700085</name>
</gene>
<keyword evidence="1" id="KW-0732">Signal</keyword>
<proteinExistence type="predicted"/>
<keyword evidence="3" id="KW-1185">Reference proteome</keyword>